<proteinExistence type="predicted"/>
<dbReference type="Proteomes" id="UP000741863">
    <property type="component" value="Unassembled WGS sequence"/>
</dbReference>
<evidence type="ECO:0000313" key="2">
    <source>
        <dbReference type="EMBL" id="MBM7631076.1"/>
    </source>
</evidence>
<evidence type="ECO:0000256" key="1">
    <source>
        <dbReference type="SAM" id="Phobius"/>
    </source>
</evidence>
<dbReference type="RefSeq" id="WP_204695270.1">
    <property type="nucleotide sequence ID" value="NZ_JAFBEC010000001.1"/>
</dbReference>
<reference evidence="2 3" key="1">
    <citation type="submission" date="2021-01" db="EMBL/GenBank/DDBJ databases">
        <title>Genomic Encyclopedia of Type Strains, Phase IV (KMG-IV): sequencing the most valuable type-strain genomes for metagenomic binning, comparative biology and taxonomic classification.</title>
        <authorList>
            <person name="Goeker M."/>
        </authorList>
    </citation>
    <scope>NUCLEOTIDE SEQUENCE [LARGE SCALE GENOMIC DNA]</scope>
    <source>
        <strain evidence="2 3">DSM 25540</strain>
    </source>
</reference>
<organism evidence="2 3">
    <name type="scientific">Geomicrobium sediminis</name>
    <dbReference type="NCBI Taxonomy" id="1347788"/>
    <lineage>
        <taxon>Bacteria</taxon>
        <taxon>Bacillati</taxon>
        <taxon>Bacillota</taxon>
        <taxon>Bacilli</taxon>
        <taxon>Bacillales</taxon>
        <taxon>Geomicrobium</taxon>
    </lineage>
</organism>
<keyword evidence="1" id="KW-0472">Membrane</keyword>
<feature type="transmembrane region" description="Helical" evidence="1">
    <location>
        <begin position="96"/>
        <end position="115"/>
    </location>
</feature>
<gene>
    <name evidence="2" type="ORF">JOD17_000167</name>
</gene>
<protein>
    <submittedName>
        <fullName evidence="2">Uncharacterized protein</fullName>
    </submittedName>
</protein>
<sequence>MLKIFAAILSPFVFSLLIGIYQIPKFILNSTFPSFPLDSYYLIFLIYALPAYLLLAVPASFIIEHINKGIRWVNYSVAGVLGGLMIYFVNNSPIDWEILLYLLAGLSFYVSLKVLEISKRKNDFYIK</sequence>
<evidence type="ECO:0000313" key="3">
    <source>
        <dbReference type="Proteomes" id="UP000741863"/>
    </source>
</evidence>
<keyword evidence="3" id="KW-1185">Reference proteome</keyword>
<dbReference type="EMBL" id="JAFBEC010000001">
    <property type="protein sequence ID" value="MBM7631076.1"/>
    <property type="molecule type" value="Genomic_DNA"/>
</dbReference>
<keyword evidence="1" id="KW-0812">Transmembrane</keyword>
<accession>A0ABS2P6V7</accession>
<feature type="transmembrane region" description="Helical" evidence="1">
    <location>
        <begin position="7"/>
        <end position="28"/>
    </location>
</feature>
<comment type="caution">
    <text evidence="2">The sequence shown here is derived from an EMBL/GenBank/DDBJ whole genome shotgun (WGS) entry which is preliminary data.</text>
</comment>
<keyword evidence="1" id="KW-1133">Transmembrane helix</keyword>
<name>A0ABS2P6V7_9BACL</name>
<feature type="transmembrane region" description="Helical" evidence="1">
    <location>
        <begin position="40"/>
        <end position="63"/>
    </location>
</feature>
<feature type="transmembrane region" description="Helical" evidence="1">
    <location>
        <begin position="72"/>
        <end position="90"/>
    </location>
</feature>